<gene>
    <name evidence="1" type="ORF">TMSB3V08_LOCUS80</name>
</gene>
<proteinExistence type="predicted"/>
<sequence>MVLWSAGQQLALLGLDADEIICHGEYISPLMLPNGFDAHFPDTRREIVQKTCQPPICQGGLKEILTTFSDVVTLSEHLLDESEVVKKNGSSLWESVGMRTQVFGNAEEQEWLVFCSFEPGLLVFPWLSGVVLAESSNYGVVFYLAGLFVEFTTSLPEDFLYSRTTSGSVYRFLNGLCLSFAPEFQPTPSADDRGPCLSFRTFELSRHLPHVGIPSQSIRYIFIPIGDLQSFSLSTYKGS</sequence>
<accession>A0A7R9HHW4</accession>
<protein>
    <submittedName>
        <fullName evidence="1">Uncharacterized protein</fullName>
    </submittedName>
</protein>
<evidence type="ECO:0000313" key="1">
    <source>
        <dbReference type="EMBL" id="CAD7423084.1"/>
    </source>
</evidence>
<dbReference type="EMBL" id="OB792641">
    <property type="protein sequence ID" value="CAD7423084.1"/>
    <property type="molecule type" value="Genomic_DNA"/>
</dbReference>
<name>A0A7R9HHW4_9NEOP</name>
<dbReference type="AlphaFoldDB" id="A0A7R9HHW4"/>
<reference evidence="1" key="1">
    <citation type="submission" date="2020-11" db="EMBL/GenBank/DDBJ databases">
        <authorList>
            <person name="Tran Van P."/>
        </authorList>
    </citation>
    <scope>NUCLEOTIDE SEQUENCE</scope>
</reference>
<organism evidence="1">
    <name type="scientific">Timema monikensis</name>
    <dbReference type="NCBI Taxonomy" id="170555"/>
    <lineage>
        <taxon>Eukaryota</taxon>
        <taxon>Metazoa</taxon>
        <taxon>Ecdysozoa</taxon>
        <taxon>Arthropoda</taxon>
        <taxon>Hexapoda</taxon>
        <taxon>Insecta</taxon>
        <taxon>Pterygota</taxon>
        <taxon>Neoptera</taxon>
        <taxon>Polyneoptera</taxon>
        <taxon>Phasmatodea</taxon>
        <taxon>Timematodea</taxon>
        <taxon>Timematoidea</taxon>
        <taxon>Timematidae</taxon>
        <taxon>Timema</taxon>
    </lineage>
</organism>